<gene>
    <name evidence="4" type="ORF">GGR28_001132</name>
</gene>
<comment type="caution">
    <text evidence="4">The sequence shown here is derived from an EMBL/GenBank/DDBJ whole genome shotgun (WGS) entry which is preliminary data.</text>
</comment>
<evidence type="ECO:0000259" key="1">
    <source>
        <dbReference type="Pfam" id="PF07583"/>
    </source>
</evidence>
<feature type="domain" description="DUF1549" evidence="1">
    <location>
        <begin position="133"/>
        <end position="339"/>
    </location>
</feature>
<evidence type="ECO:0000313" key="5">
    <source>
        <dbReference type="Proteomes" id="UP000576209"/>
    </source>
</evidence>
<organism evidence="4 5">
    <name type="scientific">Neolewinella aquimaris</name>
    <dbReference type="NCBI Taxonomy" id="1835722"/>
    <lineage>
        <taxon>Bacteria</taxon>
        <taxon>Pseudomonadati</taxon>
        <taxon>Bacteroidota</taxon>
        <taxon>Saprospiria</taxon>
        <taxon>Saprospirales</taxon>
        <taxon>Lewinellaceae</taxon>
        <taxon>Neolewinella</taxon>
    </lineage>
</organism>
<dbReference type="InterPro" id="IPR011444">
    <property type="entry name" value="DUF1549"/>
</dbReference>
<dbReference type="InterPro" id="IPR036909">
    <property type="entry name" value="Cyt_c-like_dom_sf"/>
</dbReference>
<accession>A0A840E9N3</accession>
<sequence>MRILLLLIPVVVASCTEADPRVSFNADVRPILNAKCVGCHGGVKQAGDLGLIFRENALGAVVPGQPRRSELIRRVRHEDPEVRMPYEAPPLSEAEIQTLERWIEQGAEWEDHWAYEPPVPTPPSSPVPDGGNEIDAYVADALLASGISPAPAAPPATLLRRVSLDLTGLPPTPEEMETFLADPSEAAYSRAVDRLLASPRYGEHRAAGWLDLARYADSRGYERDRPRTIWPYRDWVIRAFNDDMPFDQFTVEQLAGDLLPNPTPDQLIATAFHRNTPSNGEGGTNNEEYRTVSVMDRVNTTWEVWQGTTMACVQCHSHPYDPILHEDYYNSFAFFNNTADHDHVWELPAVRIPSAALRGKIDSLQNWVTSYGTDAEADYWLRFLQTREPIVRPYYFEDVVGGVFTDRADEDFMVMRSGNSFLLPTTSLDSVEALHLLSGDRRDYVLEVRLDDSTGATVATYDSQRKQGSGPKIISLDSVRGRHRLFVTVTGEEKDVPLTNIYGFYFQARLPGAGRDNYAAVKQYIADLAGSRDSVQVPVLSDHPPEMQRTTHLFERGNWLVPGRVLDGGVPAIMPPLPAGQEKNRLTFARWLTAPENPLTARVAVNRIWGELFGTGLVATPEDFGSQGAMPTHPELLDWLAVHFATDLKWSTKQLIRLIVHSKTYRQSSAARPELGDDPYNQLLARGPRSRLTAEQLRDQMLAVSGLLSDKMYGPGVMPPQPDGLWDHIPYSDIKWETSAGEDRYRRAVYTYLRRSVIHPGLTTFDGSSREICLSRRTETNTPLQALATLNDPAFTEAMHHLVGEVLNETDDPALAVDRLHRRVLYRPIREGDREDLLQLYREALREYDGRQKDALFVVANVLFNLDEFLTKS</sequence>
<dbReference type="RefSeq" id="WP_183494764.1">
    <property type="nucleotide sequence ID" value="NZ_JACIFF010000002.1"/>
</dbReference>
<evidence type="ECO:0008006" key="6">
    <source>
        <dbReference type="Google" id="ProtNLM"/>
    </source>
</evidence>
<dbReference type="EMBL" id="JACIFF010000002">
    <property type="protein sequence ID" value="MBB4078519.1"/>
    <property type="molecule type" value="Genomic_DNA"/>
</dbReference>
<dbReference type="Pfam" id="PF07635">
    <property type="entry name" value="PSCyt1"/>
    <property type="match status" value="1"/>
</dbReference>
<dbReference type="GO" id="GO:0020037">
    <property type="term" value="F:heme binding"/>
    <property type="evidence" value="ECO:0007669"/>
    <property type="project" value="InterPro"/>
</dbReference>
<evidence type="ECO:0000313" key="4">
    <source>
        <dbReference type="EMBL" id="MBB4078519.1"/>
    </source>
</evidence>
<feature type="domain" description="Cytochrome C Planctomycete-type" evidence="3">
    <location>
        <begin position="36"/>
        <end position="85"/>
    </location>
</feature>
<dbReference type="Pfam" id="PF07587">
    <property type="entry name" value="PSD1"/>
    <property type="match status" value="1"/>
</dbReference>
<keyword evidence="5" id="KW-1185">Reference proteome</keyword>
<dbReference type="PANTHER" id="PTHR35889">
    <property type="entry name" value="CYCLOINULO-OLIGOSACCHARIDE FRUCTANOTRANSFERASE-RELATED"/>
    <property type="match status" value="1"/>
</dbReference>
<feature type="domain" description="DUF1553" evidence="2">
    <location>
        <begin position="584"/>
        <end position="840"/>
    </location>
</feature>
<dbReference type="InterPro" id="IPR011429">
    <property type="entry name" value="Cyt_c_Planctomycete-type"/>
</dbReference>
<dbReference type="InterPro" id="IPR022655">
    <property type="entry name" value="DUF1553"/>
</dbReference>
<evidence type="ECO:0000259" key="2">
    <source>
        <dbReference type="Pfam" id="PF07587"/>
    </source>
</evidence>
<dbReference type="Pfam" id="PF07583">
    <property type="entry name" value="PSCyt2"/>
    <property type="match status" value="1"/>
</dbReference>
<protein>
    <recommendedName>
        <fullName evidence="6">Cytochrome c</fullName>
    </recommendedName>
</protein>
<dbReference type="SUPFAM" id="SSF46626">
    <property type="entry name" value="Cytochrome c"/>
    <property type="match status" value="1"/>
</dbReference>
<dbReference type="AlphaFoldDB" id="A0A840E9N3"/>
<name>A0A840E9N3_9BACT</name>
<dbReference type="PROSITE" id="PS51257">
    <property type="entry name" value="PROKAR_LIPOPROTEIN"/>
    <property type="match status" value="1"/>
</dbReference>
<proteinExistence type="predicted"/>
<dbReference type="GO" id="GO:0009055">
    <property type="term" value="F:electron transfer activity"/>
    <property type="evidence" value="ECO:0007669"/>
    <property type="project" value="InterPro"/>
</dbReference>
<reference evidence="4 5" key="1">
    <citation type="submission" date="2020-08" db="EMBL/GenBank/DDBJ databases">
        <title>Genomic Encyclopedia of Type Strains, Phase IV (KMG-IV): sequencing the most valuable type-strain genomes for metagenomic binning, comparative biology and taxonomic classification.</title>
        <authorList>
            <person name="Goeker M."/>
        </authorList>
    </citation>
    <scope>NUCLEOTIDE SEQUENCE [LARGE SCALE GENOMIC DNA]</scope>
    <source>
        <strain evidence="4 5">DSM 105137</strain>
    </source>
</reference>
<dbReference type="Proteomes" id="UP000576209">
    <property type="component" value="Unassembled WGS sequence"/>
</dbReference>
<dbReference type="PANTHER" id="PTHR35889:SF3">
    <property type="entry name" value="F-BOX DOMAIN-CONTAINING PROTEIN"/>
    <property type="match status" value="1"/>
</dbReference>
<evidence type="ECO:0000259" key="3">
    <source>
        <dbReference type="Pfam" id="PF07635"/>
    </source>
</evidence>